<evidence type="ECO:0000259" key="2">
    <source>
        <dbReference type="Pfam" id="PF26215"/>
    </source>
</evidence>
<gene>
    <name evidence="4" type="primary">LOC136091149</name>
</gene>
<feature type="domain" description="Helix-turn-helix" evidence="2">
    <location>
        <begin position="351"/>
        <end position="405"/>
    </location>
</feature>
<dbReference type="PANTHER" id="PTHR21301:SF10">
    <property type="entry name" value="REVERSE TRANSCRIPTASE DOMAIN-CONTAINING PROTEIN"/>
    <property type="match status" value="1"/>
</dbReference>
<keyword evidence="3" id="KW-1185">Reference proteome</keyword>
<proteinExistence type="predicted"/>
<dbReference type="PANTHER" id="PTHR21301">
    <property type="entry name" value="REVERSE TRANSCRIPTASE"/>
    <property type="match status" value="1"/>
</dbReference>
<name>A0ABM4DI86_HYDVU</name>
<evidence type="ECO:0000313" key="4">
    <source>
        <dbReference type="RefSeq" id="XP_065674204.1"/>
    </source>
</evidence>
<protein>
    <submittedName>
        <fullName evidence="4">Uncharacterized protein LOC136091149</fullName>
    </submittedName>
</protein>
<accession>A0ABM4DI86</accession>
<dbReference type="InterPro" id="IPR058912">
    <property type="entry name" value="HTH_animal"/>
</dbReference>
<dbReference type="Proteomes" id="UP001652625">
    <property type="component" value="Chromosome 14"/>
</dbReference>
<dbReference type="Pfam" id="PF26215">
    <property type="entry name" value="HTH_animal"/>
    <property type="match status" value="1"/>
</dbReference>
<dbReference type="GeneID" id="136091149"/>
<organism evidence="3 4">
    <name type="scientific">Hydra vulgaris</name>
    <name type="common">Hydra</name>
    <name type="synonym">Hydra attenuata</name>
    <dbReference type="NCBI Taxonomy" id="6087"/>
    <lineage>
        <taxon>Eukaryota</taxon>
        <taxon>Metazoa</taxon>
        <taxon>Cnidaria</taxon>
        <taxon>Hydrozoa</taxon>
        <taxon>Hydroidolina</taxon>
        <taxon>Anthoathecata</taxon>
        <taxon>Aplanulata</taxon>
        <taxon>Hydridae</taxon>
        <taxon>Hydra</taxon>
    </lineage>
</organism>
<dbReference type="RefSeq" id="XP_065674204.1">
    <property type="nucleotide sequence ID" value="XM_065818132.1"/>
</dbReference>
<reference evidence="4" key="1">
    <citation type="submission" date="2025-08" db="UniProtKB">
        <authorList>
            <consortium name="RefSeq"/>
        </authorList>
    </citation>
    <scope>IDENTIFICATION</scope>
</reference>
<feature type="region of interest" description="Disordered" evidence="1">
    <location>
        <begin position="538"/>
        <end position="578"/>
    </location>
</feature>
<evidence type="ECO:0000256" key="1">
    <source>
        <dbReference type="SAM" id="MobiDB-lite"/>
    </source>
</evidence>
<evidence type="ECO:0000313" key="3">
    <source>
        <dbReference type="Proteomes" id="UP001652625"/>
    </source>
</evidence>
<sequence>MGKKISQNLTRELRKALKEIKENKHVDIYPFDKGNGFVRIEHEKALERIRDQIGQTKVLSKDPTSSYAIKIKTYLSQLNKKQRFSKTEYDSIYPSDPIPPRMYGVIKAHKPEKAYPMRMVISTIGTPNYGISNCLVKAIQPILNKDKTLLKNSFDFINKANSWNVDENEVQVSFDVINLYPSIPLEEATLILIDQLNKDDSYRCSTKLTISETKTLIELCLHCGYFWWNNEIHELENSGPIGLSFMVVLAESFLQHHEENAFKIAKTSNPPLDLKSYLRYVDDSHARFSNIQETEKFKIILNKQHPAIQYTIETENHNKTLSFLDITIINNSKGKYEFKVYRKEAITNIQIKPHSNHDPKILCAILKGYVHRAYSICSVTHLKNEINFLIQVFIENGYTESQLKSIANQIRKKRYVKNNIIQSENNAFPTVSLPWIPSLSPKLRKIFRKEGYRVVFKSNPNLRTIFTSLAIKMLMLKPNGRWIRIINDGMRNILTRVTIVKKHYCNHYYTTLKNSLINSCFKNFKKKLSTAHSMCPLTSSTASSTSSTASSTSSSASSTASSTASSPSSSASSTALHL</sequence>